<dbReference type="EMBL" id="MU853371">
    <property type="protein sequence ID" value="KAK4107648.1"/>
    <property type="molecule type" value="Genomic_DNA"/>
</dbReference>
<proteinExistence type="predicted"/>
<accession>A0AAN6QCG6</accession>
<evidence type="ECO:0000256" key="2">
    <source>
        <dbReference type="SAM" id="MobiDB-lite"/>
    </source>
</evidence>
<dbReference type="Proteomes" id="UP001302812">
    <property type="component" value="Unassembled WGS sequence"/>
</dbReference>
<sequence length="142" mass="15377">MATSTVENHGSGAQTLHSGRGDQSINTGPGVLLNVDKYVAIHGAEAPIDLVRSLLSQQEIHSSGPVPGNTRSAQSPTTQIISWLKSLSPMDFHDRLSFFLKQMTPGTGEWLLKNEKFLSWKNGKDRILWLDGIIGAGKSILA</sequence>
<reference evidence="4" key="2">
    <citation type="submission" date="2023-05" db="EMBL/GenBank/DDBJ databases">
        <authorList>
            <consortium name="Lawrence Berkeley National Laboratory"/>
            <person name="Steindorff A."/>
            <person name="Hensen N."/>
            <person name="Bonometti L."/>
            <person name="Westerberg I."/>
            <person name="Brannstrom I.O."/>
            <person name="Guillou S."/>
            <person name="Cros-Aarteil S."/>
            <person name="Calhoun S."/>
            <person name="Haridas S."/>
            <person name="Kuo A."/>
            <person name="Mondo S."/>
            <person name="Pangilinan J."/>
            <person name="Riley R."/>
            <person name="Labutti K."/>
            <person name="Andreopoulos B."/>
            <person name="Lipzen A."/>
            <person name="Chen C."/>
            <person name="Yanf M."/>
            <person name="Daum C."/>
            <person name="Ng V."/>
            <person name="Clum A."/>
            <person name="Ohm R."/>
            <person name="Martin F."/>
            <person name="Silar P."/>
            <person name="Natvig D."/>
            <person name="Lalanne C."/>
            <person name="Gautier V."/>
            <person name="Ament-Velasquez S.L."/>
            <person name="Kruys A."/>
            <person name="Hutchinson M.I."/>
            <person name="Powell A.J."/>
            <person name="Barry K."/>
            <person name="Miller A.N."/>
            <person name="Grigoriev I.V."/>
            <person name="Debuchy R."/>
            <person name="Gladieux P."/>
            <person name="Thoren M.H."/>
            <person name="Johannesson H."/>
        </authorList>
    </citation>
    <scope>NUCLEOTIDE SEQUENCE</scope>
    <source>
        <strain evidence="4">CBS 508.74</strain>
    </source>
</reference>
<evidence type="ECO:0000313" key="5">
    <source>
        <dbReference type="Proteomes" id="UP001302812"/>
    </source>
</evidence>
<dbReference type="PANTHER" id="PTHR10039">
    <property type="entry name" value="AMELOGENIN"/>
    <property type="match status" value="1"/>
</dbReference>
<keyword evidence="5" id="KW-1185">Reference proteome</keyword>
<dbReference type="RefSeq" id="XP_064665218.1">
    <property type="nucleotide sequence ID" value="XM_064809874.1"/>
</dbReference>
<dbReference type="InterPro" id="IPR056884">
    <property type="entry name" value="NPHP3-like_N"/>
</dbReference>
<dbReference type="AlphaFoldDB" id="A0AAN6QCG6"/>
<dbReference type="GeneID" id="89933998"/>
<evidence type="ECO:0000259" key="3">
    <source>
        <dbReference type="Pfam" id="PF24883"/>
    </source>
</evidence>
<evidence type="ECO:0000256" key="1">
    <source>
        <dbReference type="ARBA" id="ARBA00022737"/>
    </source>
</evidence>
<feature type="domain" description="Nephrocystin 3-like N-terminal" evidence="3">
    <location>
        <begin position="106"/>
        <end position="142"/>
    </location>
</feature>
<feature type="region of interest" description="Disordered" evidence="2">
    <location>
        <begin position="1"/>
        <end position="23"/>
    </location>
</feature>
<keyword evidence="1" id="KW-0677">Repeat</keyword>
<organism evidence="4 5">
    <name type="scientific">Canariomyces notabilis</name>
    <dbReference type="NCBI Taxonomy" id="2074819"/>
    <lineage>
        <taxon>Eukaryota</taxon>
        <taxon>Fungi</taxon>
        <taxon>Dikarya</taxon>
        <taxon>Ascomycota</taxon>
        <taxon>Pezizomycotina</taxon>
        <taxon>Sordariomycetes</taxon>
        <taxon>Sordariomycetidae</taxon>
        <taxon>Sordariales</taxon>
        <taxon>Chaetomiaceae</taxon>
        <taxon>Canariomyces</taxon>
    </lineage>
</organism>
<gene>
    <name evidence="4" type="ORF">N656DRAFT_505280</name>
</gene>
<protein>
    <recommendedName>
        <fullName evidence="3">Nephrocystin 3-like N-terminal domain-containing protein</fullName>
    </recommendedName>
</protein>
<dbReference type="Pfam" id="PF24883">
    <property type="entry name" value="NPHP3_N"/>
    <property type="match status" value="1"/>
</dbReference>
<reference evidence="4" key="1">
    <citation type="journal article" date="2023" name="Mol. Phylogenet. Evol.">
        <title>Genome-scale phylogeny and comparative genomics of the fungal order Sordariales.</title>
        <authorList>
            <person name="Hensen N."/>
            <person name="Bonometti L."/>
            <person name="Westerberg I."/>
            <person name="Brannstrom I.O."/>
            <person name="Guillou S."/>
            <person name="Cros-Aarteil S."/>
            <person name="Calhoun S."/>
            <person name="Haridas S."/>
            <person name="Kuo A."/>
            <person name="Mondo S."/>
            <person name="Pangilinan J."/>
            <person name="Riley R."/>
            <person name="LaButti K."/>
            <person name="Andreopoulos B."/>
            <person name="Lipzen A."/>
            <person name="Chen C."/>
            <person name="Yan M."/>
            <person name="Daum C."/>
            <person name="Ng V."/>
            <person name="Clum A."/>
            <person name="Steindorff A."/>
            <person name="Ohm R.A."/>
            <person name="Martin F."/>
            <person name="Silar P."/>
            <person name="Natvig D.O."/>
            <person name="Lalanne C."/>
            <person name="Gautier V."/>
            <person name="Ament-Velasquez S.L."/>
            <person name="Kruys A."/>
            <person name="Hutchinson M.I."/>
            <person name="Powell A.J."/>
            <person name="Barry K."/>
            <person name="Miller A.N."/>
            <person name="Grigoriev I.V."/>
            <person name="Debuchy R."/>
            <person name="Gladieux P."/>
            <person name="Hiltunen Thoren M."/>
            <person name="Johannesson H."/>
        </authorList>
    </citation>
    <scope>NUCLEOTIDE SEQUENCE</scope>
    <source>
        <strain evidence="4">CBS 508.74</strain>
    </source>
</reference>
<evidence type="ECO:0000313" key="4">
    <source>
        <dbReference type="EMBL" id="KAK4107648.1"/>
    </source>
</evidence>
<name>A0AAN6QCG6_9PEZI</name>
<comment type="caution">
    <text evidence="4">The sequence shown here is derived from an EMBL/GenBank/DDBJ whole genome shotgun (WGS) entry which is preliminary data.</text>
</comment>